<dbReference type="PROSITE" id="PS51257">
    <property type="entry name" value="PROKAR_LIPOPROTEIN"/>
    <property type="match status" value="1"/>
</dbReference>
<sequence>MKKVLLSLAVAAALVSCDKNDNIIDEMPMADVDLKSTTESVVTTEASLDDVAEAAEYEVDLFTGTDEAVEQIAAEQAGTTLKAGGDGEQNQTRYRNRYKWGKCPDIHIVKEEGGWPRTITLNYGESTELENGRVIAGIIEIYQTAPRRDNGVRTVTYDEFSVDGVAIVGTSVKTFKSESLSVNIVRDLTFTLPEDGTTIDRVSERNRIWTQGMETPLDHTDDIFEITGFVQCQDSDNNVYRRDITSPLIKKGGCRWIVAGEVSLSKNGVEFATINYGDMECDRVATMTTEEGSKEFNIGERKRERRQKEEDTNA</sequence>
<keyword evidence="3" id="KW-1185">Reference proteome</keyword>
<comment type="caution">
    <text evidence="2">The sequence shown here is derived from an EMBL/GenBank/DDBJ whole genome shotgun (WGS) entry which is preliminary data.</text>
</comment>
<accession>A0ABS1HG29</accession>
<proteinExistence type="predicted"/>
<feature type="region of interest" description="Disordered" evidence="1">
    <location>
        <begin position="290"/>
        <end position="314"/>
    </location>
</feature>
<reference evidence="2 3" key="1">
    <citation type="submission" date="2021-01" db="EMBL/GenBank/DDBJ databases">
        <title>Carboxyliciviraga sp.nov., isolated from coastal sediments.</title>
        <authorList>
            <person name="Lu D."/>
            <person name="Zhang T."/>
        </authorList>
    </citation>
    <scope>NUCLEOTIDE SEQUENCE [LARGE SCALE GENOMIC DNA]</scope>
    <source>
        <strain evidence="2 3">N1Y132</strain>
    </source>
</reference>
<evidence type="ECO:0000256" key="1">
    <source>
        <dbReference type="SAM" id="MobiDB-lite"/>
    </source>
</evidence>
<evidence type="ECO:0000313" key="2">
    <source>
        <dbReference type="EMBL" id="MBK3516625.1"/>
    </source>
</evidence>
<feature type="compositionally biased region" description="Basic and acidic residues" evidence="1">
    <location>
        <begin position="291"/>
        <end position="314"/>
    </location>
</feature>
<name>A0ABS1HG29_9BACT</name>
<dbReference type="Proteomes" id="UP000605676">
    <property type="component" value="Unassembled WGS sequence"/>
</dbReference>
<dbReference type="EMBL" id="JAENRR010000007">
    <property type="protein sequence ID" value="MBK3516625.1"/>
    <property type="molecule type" value="Genomic_DNA"/>
</dbReference>
<evidence type="ECO:0000313" key="3">
    <source>
        <dbReference type="Proteomes" id="UP000605676"/>
    </source>
</evidence>
<evidence type="ECO:0008006" key="4">
    <source>
        <dbReference type="Google" id="ProtNLM"/>
    </source>
</evidence>
<protein>
    <recommendedName>
        <fullName evidence="4">Lipoprotein</fullName>
    </recommendedName>
</protein>
<organism evidence="2 3">
    <name type="scientific">Carboxylicivirga marina</name>
    <dbReference type="NCBI Taxonomy" id="2800988"/>
    <lineage>
        <taxon>Bacteria</taxon>
        <taxon>Pseudomonadati</taxon>
        <taxon>Bacteroidota</taxon>
        <taxon>Bacteroidia</taxon>
        <taxon>Marinilabiliales</taxon>
        <taxon>Marinilabiliaceae</taxon>
        <taxon>Carboxylicivirga</taxon>
    </lineage>
</organism>
<gene>
    <name evidence="2" type="ORF">JIV24_04665</name>
</gene>
<dbReference type="RefSeq" id="WP_200463852.1">
    <property type="nucleotide sequence ID" value="NZ_JAENRR010000007.1"/>
</dbReference>